<dbReference type="EMBL" id="FAOP01000004">
    <property type="protein sequence ID" value="CUU04413.1"/>
    <property type="molecule type" value="Genomic_DNA"/>
</dbReference>
<protein>
    <submittedName>
        <fullName evidence="1 2">Redox protein</fullName>
    </submittedName>
</protein>
<reference evidence="1 4" key="1">
    <citation type="submission" date="2015-11" db="EMBL/GenBank/DDBJ databases">
        <authorList>
            <person name="Varghese N."/>
        </authorList>
    </citation>
    <scope>NUCLEOTIDE SEQUENCE [LARGE SCALE GENOMIC DNA]</scope>
    <source>
        <strain evidence="1 4">JGI-8</strain>
    </source>
</reference>
<dbReference type="Proteomes" id="UP000182200">
    <property type="component" value="Unassembled WGS sequence"/>
</dbReference>
<dbReference type="AlphaFoldDB" id="A0A0P1M7Z7"/>
<sequence length="148" mass="16456">MPNVEIKFVDGMTFIGRGDSNHWVVMDSAETVGGTNAGTRPMELVLIALGGCTGMDVVSILKKKRVKFDKFEMKITGDRAEEHPKVYTKVDIEYVIYGDGINPRDVEHAIELSLSKYCSVSAILKKSGAKVNYTYKIVQPKPEEVKNE</sequence>
<dbReference type="Gene3D" id="2.20.25.10">
    <property type="match status" value="1"/>
</dbReference>
<accession>A0A0P1M7Z7</accession>
<evidence type="ECO:0000313" key="4">
    <source>
        <dbReference type="Proteomes" id="UP000182200"/>
    </source>
</evidence>
<reference evidence="2 3" key="2">
    <citation type="submission" date="2015-11" db="EMBL/GenBank/DDBJ databases">
        <authorList>
            <person name="Zhang Y."/>
            <person name="Guo Z."/>
        </authorList>
    </citation>
    <scope>NUCLEOTIDE SEQUENCE [LARGE SCALE GENOMIC DNA]</scope>
    <source>
        <strain evidence="2">JGI-4</strain>
    </source>
</reference>
<gene>
    <name evidence="2" type="ORF">JGI4_01010</name>
    <name evidence="1" type="ORF">JGI8_01482</name>
</gene>
<evidence type="ECO:0000313" key="2">
    <source>
        <dbReference type="EMBL" id="CUU04413.1"/>
    </source>
</evidence>
<evidence type="ECO:0000313" key="1">
    <source>
        <dbReference type="EMBL" id="CUS90880.1"/>
    </source>
</evidence>
<organism evidence="2 3">
    <name type="scientific">Candidatus Kryptonium thompsonii</name>
    <dbReference type="NCBI Taxonomy" id="1633631"/>
    <lineage>
        <taxon>Bacteria</taxon>
        <taxon>Pseudomonadati</taxon>
        <taxon>Candidatus Kryptoniota</taxon>
        <taxon>Candidatus Kryptonium</taxon>
    </lineage>
</organism>
<dbReference type="Pfam" id="PF02566">
    <property type="entry name" value="OsmC"/>
    <property type="match status" value="1"/>
</dbReference>
<dbReference type="Proteomes" id="UP000182011">
    <property type="component" value="Unassembled WGS sequence"/>
</dbReference>
<dbReference type="SUPFAM" id="SSF82784">
    <property type="entry name" value="OsmC-like"/>
    <property type="match status" value="1"/>
</dbReference>
<dbReference type="Gene3D" id="3.30.300.20">
    <property type="match status" value="1"/>
</dbReference>
<proteinExistence type="predicted"/>
<dbReference type="STRING" id="1633631.GCA_001442925_01009"/>
<dbReference type="EMBL" id="CZVI01000022">
    <property type="protein sequence ID" value="CUS90880.1"/>
    <property type="molecule type" value="Genomic_DNA"/>
</dbReference>
<accession>A0A0P1NUQ3</accession>
<dbReference type="RefSeq" id="WP_075427754.1">
    <property type="nucleotide sequence ID" value="NZ_CZVI01000022.1"/>
</dbReference>
<evidence type="ECO:0000313" key="3">
    <source>
        <dbReference type="Proteomes" id="UP000182011"/>
    </source>
</evidence>
<dbReference type="InterPro" id="IPR036102">
    <property type="entry name" value="OsmC/Ohrsf"/>
</dbReference>
<dbReference type="PANTHER" id="PTHR34352:SF1">
    <property type="entry name" value="PROTEIN YHFA"/>
    <property type="match status" value="1"/>
</dbReference>
<accession>A0A0P1PA14</accession>
<accession>A0A0P1LDH6</accession>
<dbReference type="PANTHER" id="PTHR34352">
    <property type="entry name" value="PROTEIN YHFA"/>
    <property type="match status" value="1"/>
</dbReference>
<keyword evidence="4" id="KW-1185">Reference proteome</keyword>
<accession>A0A0P1MDR1</accession>
<dbReference type="InterPro" id="IPR003718">
    <property type="entry name" value="OsmC/Ohr_fam"/>
</dbReference>
<dbReference type="InterPro" id="IPR015946">
    <property type="entry name" value="KH_dom-like_a/b"/>
</dbReference>
<accession>A0A0S4N3C5</accession>
<name>A0A0P1M7Z7_9BACT</name>